<comment type="similarity">
    <text evidence="2">Belongs to the terpene cyclase/mutase family.</text>
</comment>
<dbReference type="Proteomes" id="UP000295096">
    <property type="component" value="Unassembled WGS sequence"/>
</dbReference>
<dbReference type="OrthoDB" id="9758578at2"/>
<dbReference type="InterPro" id="IPR032696">
    <property type="entry name" value="SQ_cyclase_C"/>
</dbReference>
<dbReference type="Gene3D" id="1.50.10.20">
    <property type="match status" value="2"/>
</dbReference>
<keyword evidence="4 7" id="KW-0413">Isomerase</keyword>
<keyword evidence="3" id="KW-0677">Repeat</keyword>
<keyword evidence="8" id="KW-1185">Reference proteome</keyword>
<comment type="caution">
    <text evidence="7">The sequence shown here is derived from an EMBL/GenBank/DDBJ whole genome shotgun (WGS) entry which is preliminary data.</text>
</comment>
<evidence type="ECO:0000256" key="3">
    <source>
        <dbReference type="ARBA" id="ARBA00022737"/>
    </source>
</evidence>
<dbReference type="InterPro" id="IPR006400">
    <property type="entry name" value="Hopene-cyclase"/>
</dbReference>
<dbReference type="NCBIfam" id="TIGR01787">
    <property type="entry name" value="squalene_cyclas"/>
    <property type="match status" value="1"/>
</dbReference>
<dbReference type="InterPro" id="IPR032697">
    <property type="entry name" value="SQ_cyclase_N"/>
</dbReference>
<organism evidence="7 8">
    <name type="scientific">Dankookia rubra</name>
    <dbReference type="NCBI Taxonomy" id="1442381"/>
    <lineage>
        <taxon>Bacteria</taxon>
        <taxon>Pseudomonadati</taxon>
        <taxon>Pseudomonadota</taxon>
        <taxon>Alphaproteobacteria</taxon>
        <taxon>Acetobacterales</taxon>
        <taxon>Roseomonadaceae</taxon>
        <taxon>Dankookia</taxon>
    </lineage>
</organism>
<dbReference type="PANTHER" id="PTHR11764:SF20">
    <property type="entry name" value="LANOSTEROL SYNTHASE"/>
    <property type="match status" value="1"/>
</dbReference>
<dbReference type="SUPFAM" id="SSF48239">
    <property type="entry name" value="Terpenoid cyclases/Protein prenyltransferases"/>
    <property type="match status" value="2"/>
</dbReference>
<dbReference type="InterPro" id="IPR002365">
    <property type="entry name" value="Terpene_synthase_CS"/>
</dbReference>
<feature type="domain" description="Squalene cyclase N-terminal" evidence="6">
    <location>
        <begin position="31"/>
        <end position="324"/>
    </location>
</feature>
<dbReference type="Pfam" id="PF13243">
    <property type="entry name" value="SQHop_cyclase_C"/>
    <property type="match status" value="1"/>
</dbReference>
<dbReference type="GO" id="GO:0005811">
    <property type="term" value="C:lipid droplet"/>
    <property type="evidence" value="ECO:0007669"/>
    <property type="project" value="InterPro"/>
</dbReference>
<protein>
    <submittedName>
        <fullName evidence="7">Squalene--hopene cyclase</fullName>
        <ecNumber evidence="7">5.4.99.17</ecNumber>
    </submittedName>
</protein>
<dbReference type="Pfam" id="PF13249">
    <property type="entry name" value="SQHop_cyclase_N"/>
    <property type="match status" value="1"/>
</dbReference>
<dbReference type="InterPro" id="IPR008930">
    <property type="entry name" value="Terpenoid_cyclase/PrenylTrfase"/>
</dbReference>
<name>A0A4R5QAJ5_9PROT</name>
<dbReference type="EC" id="5.4.99.17" evidence="7"/>
<dbReference type="RefSeq" id="WP_133291523.1">
    <property type="nucleotide sequence ID" value="NZ_SMSJ01000057.1"/>
</dbReference>
<evidence type="ECO:0000256" key="2">
    <source>
        <dbReference type="ARBA" id="ARBA00009755"/>
    </source>
</evidence>
<evidence type="ECO:0000256" key="1">
    <source>
        <dbReference type="ARBA" id="ARBA00004999"/>
    </source>
</evidence>
<dbReference type="NCBIfam" id="TIGR01507">
    <property type="entry name" value="hopene_cyclase"/>
    <property type="match status" value="1"/>
</dbReference>
<dbReference type="GO" id="GO:0051007">
    <property type="term" value="F:squalene-hopene cyclase activity"/>
    <property type="evidence" value="ECO:0007669"/>
    <property type="project" value="UniProtKB-EC"/>
</dbReference>
<dbReference type="SFLD" id="SFLDG01016">
    <property type="entry name" value="Prenyltransferase_Like_2"/>
    <property type="match status" value="1"/>
</dbReference>
<evidence type="ECO:0000259" key="5">
    <source>
        <dbReference type="Pfam" id="PF13243"/>
    </source>
</evidence>
<sequence length="677" mass="74016">MQDLAAVAARPDLSLAETLTEAHRSPLDAAIGRATGNLLRRQQADGHWVFELEADATIPAEYVMLRRFFGRQDPAREARIGRYLRRVQAQEAARCGGGWPLFHRGPLDVSCSVKAYFALRLIGDAEDAPHMLRARAAILAAGGAERCNVFTRATLALFGQVPWHAVPVMPPELTLLPRWFPFHLSKVSYWARTVLVPLTVVMARRPPPVAPIRVSLRGLFRTPPEQVKRWPGGAHAAQPWKGIFARLDRELQRTQHLFPASIRSRAEAKAEAFVTERLNGEDGLGAIYPAMANAIWMYHCLGVAEDDPRLVTAWAAVEKLVMDRPDLDETYVQPCLSPIWDTALVSHALLETGEPAAEAAVTRGLSWLLERQITDVAGDWAEARPGVAPGGWAFQYANPHYPDVDDTAVVVLALDRAEKQLGGSGSAVARSISLATDWVLGMQSKGGGWGAFDADNTHHHLNSIPFADHGALLDPPTSDVSGRCLAMLAQLGHGADNPAVRQAIDYMLAEQEPDGSWYGRWGVNYVYGTWSAVTALNAAGLPPEHPAMRKAVTWLKRCQNPDGGWGEDGFTYPRRGGTRADADMAMGPSTASQTAWALLALMAAGAVEDPAVGRGAAWLLARQAGDGSWPEEDYTGTGFPRVFYLRYHGYAQLFPLWALARLRRLRLGNSRHVPHGL</sequence>
<dbReference type="CDD" id="cd02892">
    <property type="entry name" value="SQCY_1"/>
    <property type="match status" value="1"/>
</dbReference>
<dbReference type="UniPathway" id="UPA00337"/>
<evidence type="ECO:0000256" key="4">
    <source>
        <dbReference type="ARBA" id="ARBA00023235"/>
    </source>
</evidence>
<gene>
    <name evidence="7" type="primary">shc</name>
    <name evidence="7" type="ORF">E2C06_26020</name>
</gene>
<dbReference type="PROSITE" id="PS01074">
    <property type="entry name" value="TERPENE_SYNTHASES"/>
    <property type="match status" value="1"/>
</dbReference>
<dbReference type="PANTHER" id="PTHR11764">
    <property type="entry name" value="TERPENE CYCLASE/MUTASE FAMILY MEMBER"/>
    <property type="match status" value="1"/>
</dbReference>
<dbReference type="EMBL" id="SMSJ01000057">
    <property type="protein sequence ID" value="TDH59703.1"/>
    <property type="molecule type" value="Genomic_DNA"/>
</dbReference>
<evidence type="ECO:0000313" key="7">
    <source>
        <dbReference type="EMBL" id="TDH59703.1"/>
    </source>
</evidence>
<comment type="pathway">
    <text evidence="1">Secondary metabolite biosynthesis; hopanoid biosynthesis.</text>
</comment>
<accession>A0A4R5QAJ5</accession>
<proteinExistence type="inferred from homology"/>
<reference evidence="7 8" key="1">
    <citation type="journal article" date="2016" name="J. Microbiol.">
        <title>Dankookia rubra gen. nov., sp. nov., an alphaproteobacterium isolated from sediment of a shallow stream.</title>
        <authorList>
            <person name="Kim W.H."/>
            <person name="Kim D.H."/>
            <person name="Kang K."/>
            <person name="Ahn T.Y."/>
        </authorList>
    </citation>
    <scope>NUCLEOTIDE SEQUENCE [LARGE SCALE GENOMIC DNA]</scope>
    <source>
        <strain evidence="7 8">JCM30602</strain>
    </source>
</reference>
<evidence type="ECO:0000313" key="8">
    <source>
        <dbReference type="Proteomes" id="UP000295096"/>
    </source>
</evidence>
<dbReference type="GO" id="GO:0016104">
    <property type="term" value="P:triterpenoid biosynthetic process"/>
    <property type="evidence" value="ECO:0007669"/>
    <property type="project" value="InterPro"/>
</dbReference>
<dbReference type="AlphaFoldDB" id="A0A4R5QAJ5"/>
<evidence type="ECO:0000259" key="6">
    <source>
        <dbReference type="Pfam" id="PF13249"/>
    </source>
</evidence>
<dbReference type="InterPro" id="IPR018333">
    <property type="entry name" value="Squalene_cyclase"/>
</dbReference>
<feature type="domain" description="Squalene cyclase C-terminal" evidence="5">
    <location>
        <begin position="336"/>
        <end position="663"/>
    </location>
</feature>